<evidence type="ECO:0000313" key="3">
    <source>
        <dbReference type="Proteomes" id="UP000824469"/>
    </source>
</evidence>
<dbReference type="EMBL" id="JAHRHJ020000005">
    <property type="protein sequence ID" value="KAH9316775.1"/>
    <property type="molecule type" value="Genomic_DNA"/>
</dbReference>
<dbReference type="Proteomes" id="UP000824469">
    <property type="component" value="Unassembled WGS sequence"/>
</dbReference>
<sequence>MHSAQYQTNDTYDNMPDLEDITVEMPDPEDILPVGVQPGVHQDITHTNTQQNGTHKSNSNSGSRKRKAE</sequence>
<feature type="compositionally biased region" description="Polar residues" evidence="1">
    <location>
        <begin position="45"/>
        <end position="55"/>
    </location>
</feature>
<reference evidence="2 3" key="1">
    <citation type="journal article" date="2021" name="Nat. Plants">
        <title>The Taxus genome provides insights into paclitaxel biosynthesis.</title>
        <authorList>
            <person name="Xiong X."/>
            <person name="Gou J."/>
            <person name="Liao Q."/>
            <person name="Li Y."/>
            <person name="Zhou Q."/>
            <person name="Bi G."/>
            <person name="Li C."/>
            <person name="Du R."/>
            <person name="Wang X."/>
            <person name="Sun T."/>
            <person name="Guo L."/>
            <person name="Liang H."/>
            <person name="Lu P."/>
            <person name="Wu Y."/>
            <person name="Zhang Z."/>
            <person name="Ro D.K."/>
            <person name="Shang Y."/>
            <person name="Huang S."/>
            <person name="Yan J."/>
        </authorList>
    </citation>
    <scope>NUCLEOTIDE SEQUENCE [LARGE SCALE GENOMIC DNA]</scope>
    <source>
        <strain evidence="2">Ta-2019</strain>
    </source>
</reference>
<gene>
    <name evidence="2" type="ORF">KI387_044013</name>
</gene>
<proteinExistence type="predicted"/>
<keyword evidence="3" id="KW-1185">Reference proteome</keyword>
<feature type="compositionally biased region" description="Polar residues" evidence="1">
    <location>
        <begin position="1"/>
        <end position="12"/>
    </location>
</feature>
<organism evidence="2 3">
    <name type="scientific">Taxus chinensis</name>
    <name type="common">Chinese yew</name>
    <name type="synonym">Taxus wallichiana var. chinensis</name>
    <dbReference type="NCBI Taxonomy" id="29808"/>
    <lineage>
        <taxon>Eukaryota</taxon>
        <taxon>Viridiplantae</taxon>
        <taxon>Streptophyta</taxon>
        <taxon>Embryophyta</taxon>
        <taxon>Tracheophyta</taxon>
        <taxon>Spermatophyta</taxon>
        <taxon>Pinopsida</taxon>
        <taxon>Pinidae</taxon>
        <taxon>Conifers II</taxon>
        <taxon>Cupressales</taxon>
        <taxon>Taxaceae</taxon>
        <taxon>Taxus</taxon>
    </lineage>
</organism>
<name>A0AA38LCP5_TAXCH</name>
<evidence type="ECO:0000313" key="2">
    <source>
        <dbReference type="EMBL" id="KAH9316775.1"/>
    </source>
</evidence>
<accession>A0AA38LCP5</accession>
<dbReference type="AlphaFoldDB" id="A0AA38LCP5"/>
<feature type="compositionally biased region" description="Acidic residues" evidence="1">
    <location>
        <begin position="16"/>
        <end position="30"/>
    </location>
</feature>
<evidence type="ECO:0000256" key="1">
    <source>
        <dbReference type="SAM" id="MobiDB-lite"/>
    </source>
</evidence>
<protein>
    <submittedName>
        <fullName evidence="2">Uncharacterized protein</fullName>
    </submittedName>
</protein>
<comment type="caution">
    <text evidence="2">The sequence shown here is derived from an EMBL/GenBank/DDBJ whole genome shotgun (WGS) entry which is preliminary data.</text>
</comment>
<feature type="region of interest" description="Disordered" evidence="1">
    <location>
        <begin position="1"/>
        <end position="69"/>
    </location>
</feature>